<name>A0A6L9ET73_CLOBU</name>
<comment type="caution">
    <text evidence="1">The sequence shown here is derived from an EMBL/GenBank/DDBJ whole genome shotgun (WGS) entry which is preliminary data.</text>
</comment>
<evidence type="ECO:0008006" key="3">
    <source>
        <dbReference type="Google" id="ProtNLM"/>
    </source>
</evidence>
<dbReference type="Proteomes" id="UP000474042">
    <property type="component" value="Unassembled WGS sequence"/>
</dbReference>
<evidence type="ECO:0000313" key="2">
    <source>
        <dbReference type="Proteomes" id="UP000474042"/>
    </source>
</evidence>
<evidence type="ECO:0000313" key="1">
    <source>
        <dbReference type="EMBL" id="NAS19907.1"/>
    </source>
</evidence>
<dbReference type="SUPFAM" id="SSF75011">
    <property type="entry name" value="3-carboxy-cis,cis-mucoante lactonizing enzyme"/>
    <property type="match status" value="1"/>
</dbReference>
<accession>A0A6L9ET73</accession>
<gene>
    <name evidence="1" type="ORF">GND98_019300</name>
</gene>
<dbReference type="AlphaFoldDB" id="A0A6L9ET73"/>
<sequence length="285" mass="33219">MINKIGDDYFINDCWHHRIIYNGNLLDSIEKWNTLTEDIIGGHSIASDGGVYICDDTDGSKIRVFKKENSIFKETQIFDNIKGRPHFVKYDENTKAFYIISSMEGKIYILKNNNGKVEITNIKTISEINNTYTRSFNIIDGYMYFVSGGGYIRKVNYIDGSFEIVESYKVPDNMVGMNFIEKIDDYFYLSSYTNSNGEIAPMFIRIKNINELTNKNYEDLYNLFGFDGAPYYISKFDNKFFVTEVDVSSSIKCFEVNNNEISNIETYYYTKGHTEESQKRKQSRY</sequence>
<organism evidence="1 2">
    <name type="scientific">Clostridium butyricum</name>
    <dbReference type="NCBI Taxonomy" id="1492"/>
    <lineage>
        <taxon>Bacteria</taxon>
        <taxon>Bacillati</taxon>
        <taxon>Bacillota</taxon>
        <taxon>Clostridia</taxon>
        <taxon>Eubacteriales</taxon>
        <taxon>Clostridiaceae</taxon>
        <taxon>Clostridium</taxon>
    </lineage>
</organism>
<dbReference type="EMBL" id="WOFV02000124">
    <property type="protein sequence ID" value="NAS19907.1"/>
    <property type="molecule type" value="Genomic_DNA"/>
</dbReference>
<proteinExistence type="predicted"/>
<protein>
    <recommendedName>
        <fullName evidence="3">DUF5050 domain-containing protein</fullName>
    </recommendedName>
</protein>
<reference evidence="1 2" key="1">
    <citation type="submission" date="2020-01" db="EMBL/GenBank/DDBJ databases">
        <title>Genome sequence of a 1,3-propanediol producer, Clostridium butyricum S3.</title>
        <authorList>
            <person name="Zhou J."/>
        </authorList>
    </citation>
    <scope>NUCLEOTIDE SEQUENCE [LARGE SCALE GENOMIC DNA]</scope>
    <source>
        <strain evidence="1 2">S3</strain>
    </source>
</reference>